<reference evidence="1" key="1">
    <citation type="journal article" date="2014" name="Front. Microbiol.">
        <title>High frequency of phylogenetically diverse reductive dehalogenase-homologous genes in deep subseafloor sedimentary metagenomes.</title>
        <authorList>
            <person name="Kawai M."/>
            <person name="Futagami T."/>
            <person name="Toyoda A."/>
            <person name="Takaki Y."/>
            <person name="Nishi S."/>
            <person name="Hori S."/>
            <person name="Arai W."/>
            <person name="Tsubouchi T."/>
            <person name="Morono Y."/>
            <person name="Uchiyama I."/>
            <person name="Ito T."/>
            <person name="Fujiyama A."/>
            <person name="Inagaki F."/>
            <person name="Takami H."/>
        </authorList>
    </citation>
    <scope>NUCLEOTIDE SEQUENCE</scope>
    <source>
        <strain evidence="1">Expedition CK06-06</strain>
    </source>
</reference>
<gene>
    <name evidence="1" type="ORF">S01H1_11383</name>
</gene>
<proteinExistence type="predicted"/>
<protein>
    <submittedName>
        <fullName evidence="1">Uncharacterized protein</fullName>
    </submittedName>
</protein>
<organism evidence="1">
    <name type="scientific">marine sediment metagenome</name>
    <dbReference type="NCBI Taxonomy" id="412755"/>
    <lineage>
        <taxon>unclassified sequences</taxon>
        <taxon>metagenomes</taxon>
        <taxon>ecological metagenomes</taxon>
    </lineage>
</organism>
<sequence length="120" mass="13127">MKKRILIGSIIAVVILLGVTFSSVVAVKDDDSVEYLGGLRGTVFVVGICKSISSNDTVVDITVGNGRLVIFLIGYKWLSHFEWIPHIGFIRVGAIEISNFKGITTNKFILGMGKVDGWFH</sequence>
<dbReference type="EMBL" id="BARS01005802">
    <property type="protein sequence ID" value="GAF78921.1"/>
    <property type="molecule type" value="Genomic_DNA"/>
</dbReference>
<evidence type="ECO:0000313" key="1">
    <source>
        <dbReference type="EMBL" id="GAF78921.1"/>
    </source>
</evidence>
<comment type="caution">
    <text evidence="1">The sequence shown here is derived from an EMBL/GenBank/DDBJ whole genome shotgun (WGS) entry which is preliminary data.</text>
</comment>
<name>X0SUU4_9ZZZZ</name>
<dbReference type="AlphaFoldDB" id="X0SUU4"/>
<accession>X0SUU4</accession>